<accession>A0A1V4FJ82</accession>
<feature type="coiled-coil region" evidence="1">
    <location>
        <begin position="22"/>
        <end position="49"/>
    </location>
</feature>
<name>A0A1V4FJ82_LIMRT</name>
<gene>
    <name evidence="2" type="ORF">B5D07_10645</name>
</gene>
<organism evidence="2 3">
    <name type="scientific">Limosilactobacillus reuteri</name>
    <name type="common">Lactobacillus reuteri</name>
    <dbReference type="NCBI Taxonomy" id="1598"/>
    <lineage>
        <taxon>Bacteria</taxon>
        <taxon>Bacillati</taxon>
        <taxon>Bacillota</taxon>
        <taxon>Bacilli</taxon>
        <taxon>Lactobacillales</taxon>
        <taxon>Lactobacillaceae</taxon>
        <taxon>Limosilactobacillus</taxon>
    </lineage>
</organism>
<keyword evidence="1" id="KW-0175">Coiled coil</keyword>
<dbReference type="RefSeq" id="WP_079376334.1">
    <property type="nucleotide sequence ID" value="NZ_MWVS01000126.1"/>
</dbReference>
<proteinExistence type="predicted"/>
<reference evidence="2 3" key="1">
    <citation type="submission" date="2017-03" db="EMBL/GenBank/DDBJ databases">
        <title>Antibiotic resistance of probiotic microorganisms.</title>
        <authorList>
            <person name="Sanudo A.I."/>
            <person name="Olivares M."/>
            <person name="Banuelos O."/>
        </authorList>
    </citation>
    <scope>NUCLEOTIDE SEQUENCE [LARGE SCALE GENOMIC DNA]</scope>
    <source>
        <strain evidence="2 3">CECT8605</strain>
    </source>
</reference>
<protein>
    <submittedName>
        <fullName evidence="2">Uncharacterized protein</fullName>
    </submittedName>
</protein>
<evidence type="ECO:0000313" key="3">
    <source>
        <dbReference type="Proteomes" id="UP000189795"/>
    </source>
</evidence>
<dbReference type="EMBL" id="MWVS01000126">
    <property type="protein sequence ID" value="OPG87246.1"/>
    <property type="molecule type" value="Genomic_DNA"/>
</dbReference>
<comment type="caution">
    <text evidence="2">The sequence shown here is derived from an EMBL/GenBank/DDBJ whole genome shotgun (WGS) entry which is preliminary data.</text>
</comment>
<dbReference type="AlphaFoldDB" id="A0A1V4FJ82"/>
<evidence type="ECO:0000313" key="2">
    <source>
        <dbReference type="EMBL" id="OPG87246.1"/>
    </source>
</evidence>
<dbReference type="Proteomes" id="UP000189795">
    <property type="component" value="Unassembled WGS sequence"/>
</dbReference>
<sequence length="73" mass="8461">MKNVYVVLDNDMEDSVVTAEIYSTYEKAEKAVKETIQELEDQYEEIEEYDHGWLLIDGDTTERVIEIEASGVK</sequence>
<evidence type="ECO:0000256" key="1">
    <source>
        <dbReference type="SAM" id="Coils"/>
    </source>
</evidence>